<dbReference type="PROSITE" id="PS50102">
    <property type="entry name" value="RRM"/>
    <property type="match status" value="2"/>
</dbReference>
<dbReference type="SMART" id="SM00456">
    <property type="entry name" value="WW"/>
    <property type="match status" value="1"/>
</dbReference>
<evidence type="ECO:0000313" key="6">
    <source>
        <dbReference type="EMBL" id="KAK1420444.1"/>
    </source>
</evidence>
<dbReference type="AlphaFoldDB" id="A0AAD8KD22"/>
<dbReference type="Pfam" id="PF00397">
    <property type="entry name" value="WW"/>
    <property type="match status" value="1"/>
</dbReference>
<dbReference type="InterPro" id="IPR050502">
    <property type="entry name" value="Euk_RNA-bind_prot"/>
</dbReference>
<evidence type="ECO:0000259" key="5">
    <source>
        <dbReference type="PROSITE" id="PS50102"/>
    </source>
</evidence>
<dbReference type="InterPro" id="IPR000504">
    <property type="entry name" value="RRM_dom"/>
</dbReference>
<accession>A0AAD8KD22</accession>
<evidence type="ECO:0000256" key="3">
    <source>
        <dbReference type="PROSITE-ProRule" id="PRU00176"/>
    </source>
</evidence>
<dbReference type="InterPro" id="IPR035979">
    <property type="entry name" value="RBD_domain_sf"/>
</dbReference>
<keyword evidence="7" id="KW-1185">Reference proteome</keyword>
<dbReference type="SUPFAM" id="SSF54928">
    <property type="entry name" value="RNA-binding domain, RBD"/>
    <property type="match status" value="2"/>
</dbReference>
<feature type="domain" description="RRM" evidence="5">
    <location>
        <begin position="174"/>
        <end position="254"/>
    </location>
</feature>
<dbReference type="InterPro" id="IPR001202">
    <property type="entry name" value="WW_dom"/>
</dbReference>
<reference evidence="6" key="1">
    <citation type="journal article" date="2023" name="bioRxiv">
        <title>Improved chromosome-level genome assembly for marigold (Tagetes erecta).</title>
        <authorList>
            <person name="Jiang F."/>
            <person name="Yuan L."/>
            <person name="Wang S."/>
            <person name="Wang H."/>
            <person name="Xu D."/>
            <person name="Wang A."/>
            <person name="Fan W."/>
        </authorList>
    </citation>
    <scope>NUCLEOTIDE SEQUENCE</scope>
    <source>
        <strain evidence="6">WSJ</strain>
        <tissue evidence="6">Leaf</tissue>
    </source>
</reference>
<keyword evidence="1" id="KW-0677">Repeat</keyword>
<feature type="domain" description="RRM" evidence="5">
    <location>
        <begin position="80"/>
        <end position="161"/>
    </location>
</feature>
<dbReference type="EMBL" id="JAUHHV010000006">
    <property type="protein sequence ID" value="KAK1420444.1"/>
    <property type="molecule type" value="Genomic_DNA"/>
</dbReference>
<dbReference type="SMART" id="SM00360">
    <property type="entry name" value="RRM"/>
    <property type="match status" value="2"/>
</dbReference>
<dbReference type="PANTHER" id="PTHR48025">
    <property type="entry name" value="OS02G0815200 PROTEIN"/>
    <property type="match status" value="1"/>
</dbReference>
<gene>
    <name evidence="6" type="ORF">QVD17_22050</name>
</gene>
<evidence type="ECO:0000259" key="4">
    <source>
        <dbReference type="PROSITE" id="PS50020"/>
    </source>
</evidence>
<dbReference type="Proteomes" id="UP001229421">
    <property type="component" value="Unassembled WGS sequence"/>
</dbReference>
<proteinExistence type="predicted"/>
<keyword evidence="2 3" id="KW-0694">RNA-binding</keyword>
<dbReference type="Gene3D" id="2.20.70.10">
    <property type="match status" value="1"/>
</dbReference>
<name>A0AAD8KD22_TARER</name>
<dbReference type="PROSITE" id="PS50020">
    <property type="entry name" value="WW_DOMAIN_2"/>
    <property type="match status" value="1"/>
</dbReference>
<dbReference type="GO" id="GO:1990904">
    <property type="term" value="C:ribonucleoprotein complex"/>
    <property type="evidence" value="ECO:0007669"/>
    <property type="project" value="InterPro"/>
</dbReference>
<dbReference type="Pfam" id="PF00076">
    <property type="entry name" value="RRM_1"/>
    <property type="match status" value="2"/>
</dbReference>
<dbReference type="SUPFAM" id="SSF51045">
    <property type="entry name" value="WW domain"/>
    <property type="match status" value="1"/>
</dbReference>
<dbReference type="PANTHER" id="PTHR48025:SF1">
    <property type="entry name" value="RRM DOMAIN-CONTAINING PROTEIN"/>
    <property type="match status" value="1"/>
</dbReference>
<dbReference type="PRINTS" id="PR00961">
    <property type="entry name" value="HUDSXLRNA"/>
</dbReference>
<evidence type="ECO:0000256" key="1">
    <source>
        <dbReference type="ARBA" id="ARBA00022737"/>
    </source>
</evidence>
<comment type="caution">
    <text evidence="6">The sequence shown here is derived from an EMBL/GenBank/DDBJ whole genome shotgun (WGS) entry which is preliminary data.</text>
</comment>
<dbReference type="GO" id="GO:0003729">
    <property type="term" value="F:mRNA binding"/>
    <property type="evidence" value="ECO:0007669"/>
    <property type="project" value="TreeGrafter"/>
</dbReference>
<sequence>MDQHTNSPWFYDNSVPPPPFNYGGGGFTSYNHHNRRYQNNYHDEPTDSFGYANGTAFSGRRRPFSHGPIATEYFDDDRNNKLYVSSVPREVTEEDIRSLFGEYGIIIEVILFKELKTLQQQECCFVKFANIEDASQALKALHNQYTFPGSMRPIEVKYATKKPERPGFLKVLGNKVFVGSLNKHATRAQIAEVFSPYGYVEEIFLLFDEQKQPRGTGFITFSDKAMAADAINGLNGKYVMEGCDYPLIVRYADPKKPKFWENRPLPYFGDPMAQTSLPNSSQLSSASSICSVPACMEMEDPPECEWSEQICPDGNAYYYNCVTCESLWEKPEEYRYFEQQLENNNHLSNPTWVS</sequence>
<feature type="domain" description="WW" evidence="4">
    <location>
        <begin position="300"/>
        <end position="333"/>
    </location>
</feature>
<dbReference type="CDD" id="cd00201">
    <property type="entry name" value="WW"/>
    <property type="match status" value="1"/>
</dbReference>
<dbReference type="Gene3D" id="3.30.70.330">
    <property type="match status" value="2"/>
</dbReference>
<dbReference type="InterPro" id="IPR036020">
    <property type="entry name" value="WW_dom_sf"/>
</dbReference>
<dbReference type="InterPro" id="IPR012677">
    <property type="entry name" value="Nucleotide-bd_a/b_plait_sf"/>
</dbReference>
<organism evidence="6 7">
    <name type="scientific">Tagetes erecta</name>
    <name type="common">African marigold</name>
    <dbReference type="NCBI Taxonomy" id="13708"/>
    <lineage>
        <taxon>Eukaryota</taxon>
        <taxon>Viridiplantae</taxon>
        <taxon>Streptophyta</taxon>
        <taxon>Embryophyta</taxon>
        <taxon>Tracheophyta</taxon>
        <taxon>Spermatophyta</taxon>
        <taxon>Magnoliopsida</taxon>
        <taxon>eudicotyledons</taxon>
        <taxon>Gunneridae</taxon>
        <taxon>Pentapetalae</taxon>
        <taxon>asterids</taxon>
        <taxon>campanulids</taxon>
        <taxon>Asterales</taxon>
        <taxon>Asteraceae</taxon>
        <taxon>Asteroideae</taxon>
        <taxon>Heliantheae alliance</taxon>
        <taxon>Tageteae</taxon>
        <taxon>Tagetes</taxon>
    </lineage>
</organism>
<protein>
    <submittedName>
        <fullName evidence="6">Uncharacterized protein</fullName>
    </submittedName>
</protein>
<evidence type="ECO:0000313" key="7">
    <source>
        <dbReference type="Proteomes" id="UP001229421"/>
    </source>
</evidence>
<evidence type="ECO:0000256" key="2">
    <source>
        <dbReference type="ARBA" id="ARBA00022884"/>
    </source>
</evidence>
<dbReference type="InterPro" id="IPR002343">
    <property type="entry name" value="Hud_Sxl_RNA"/>
</dbReference>